<protein>
    <submittedName>
        <fullName evidence="3">Cobalt-zinc-cadmium efflux system outer membrane protein</fullName>
    </submittedName>
</protein>
<evidence type="ECO:0000256" key="1">
    <source>
        <dbReference type="SAM" id="Coils"/>
    </source>
</evidence>
<dbReference type="PANTHER" id="PTHR30203:SF24">
    <property type="entry name" value="BLR4935 PROTEIN"/>
    <property type="match status" value="1"/>
</dbReference>
<evidence type="ECO:0000313" key="4">
    <source>
        <dbReference type="Proteomes" id="UP000539175"/>
    </source>
</evidence>
<gene>
    <name evidence="3" type="ORF">FHS74_001563</name>
</gene>
<dbReference type="InterPro" id="IPR010131">
    <property type="entry name" value="MdtP/NodT-like"/>
</dbReference>
<feature type="coiled-coil region" evidence="1">
    <location>
        <begin position="349"/>
        <end position="376"/>
    </location>
</feature>
<dbReference type="Gene3D" id="1.20.1600.10">
    <property type="entry name" value="Outer membrane efflux proteins (OEP)"/>
    <property type="match status" value="1"/>
</dbReference>
<dbReference type="EMBL" id="JACIIZ010000004">
    <property type="protein sequence ID" value="MBB6251018.1"/>
    <property type="molecule type" value="Genomic_DNA"/>
</dbReference>
<organism evidence="3 4">
    <name type="scientific">Nitrospirillum iridis</name>
    <dbReference type="NCBI Taxonomy" id="765888"/>
    <lineage>
        <taxon>Bacteria</taxon>
        <taxon>Pseudomonadati</taxon>
        <taxon>Pseudomonadota</taxon>
        <taxon>Alphaproteobacteria</taxon>
        <taxon>Rhodospirillales</taxon>
        <taxon>Azospirillaceae</taxon>
        <taxon>Nitrospirillum</taxon>
    </lineage>
</organism>
<sequence>MTPALLRRLAPLLLAGTLAGCATVPPEAGFPDVRQQLADRVPQRLSWNRDSAADDAAAQAVQALLAQPLTADGAVQVALLGNPGLQAMYEDLGVAQADLVQAGLLRNPVLSLAGKLPTQGAEPPKLEFGLVANFLDLLWLPARRRVAADRFAEVKLAVSAEVVDLAAETRAAYLRHQAAAQTAKALAEMTALAQASYDLVARLERAGNVNERRLAMEQAALEDARLEQADAEGEVVATRETLTRLMGVWGDQAAWTVADTLPPVPPQEPDLGAVETAVIAGNLKLAAARQAVAAKASDLGLTDASRLWSDISTGVSGERETDRSWLLGPSLELALPLFDQGQPAVAKAAAEYRQEARRAQRLAIDLRSQAREARDRLVRAHDLAQHYRETVIPLQQRVVRLGMAEYNYMLTSPFEVLAARQAESAAYRRYIATVRDYWLAAGDLDRLAGGHAPMMETTRPGGQS</sequence>
<keyword evidence="2" id="KW-0732">Signal</keyword>
<evidence type="ECO:0000256" key="2">
    <source>
        <dbReference type="SAM" id="SignalP"/>
    </source>
</evidence>
<dbReference type="GO" id="GO:0015562">
    <property type="term" value="F:efflux transmembrane transporter activity"/>
    <property type="evidence" value="ECO:0007669"/>
    <property type="project" value="InterPro"/>
</dbReference>
<accession>A0A7X0AVS6</accession>
<keyword evidence="1" id="KW-0175">Coiled coil</keyword>
<dbReference type="PANTHER" id="PTHR30203">
    <property type="entry name" value="OUTER MEMBRANE CATION EFFLUX PROTEIN"/>
    <property type="match status" value="1"/>
</dbReference>
<evidence type="ECO:0000313" key="3">
    <source>
        <dbReference type="EMBL" id="MBB6251018.1"/>
    </source>
</evidence>
<comment type="caution">
    <text evidence="3">The sequence shown here is derived from an EMBL/GenBank/DDBJ whole genome shotgun (WGS) entry which is preliminary data.</text>
</comment>
<dbReference type="SUPFAM" id="SSF56954">
    <property type="entry name" value="Outer membrane efflux proteins (OEP)"/>
    <property type="match status" value="1"/>
</dbReference>
<dbReference type="Proteomes" id="UP000539175">
    <property type="component" value="Unassembled WGS sequence"/>
</dbReference>
<keyword evidence="4" id="KW-1185">Reference proteome</keyword>
<dbReference type="RefSeq" id="WP_184799179.1">
    <property type="nucleotide sequence ID" value="NZ_JACIIZ010000004.1"/>
</dbReference>
<feature type="chain" id="PRO_5030997467" evidence="2">
    <location>
        <begin position="23"/>
        <end position="464"/>
    </location>
</feature>
<dbReference type="AlphaFoldDB" id="A0A7X0AVS6"/>
<name>A0A7X0AVS6_9PROT</name>
<dbReference type="PROSITE" id="PS51257">
    <property type="entry name" value="PROKAR_LIPOPROTEIN"/>
    <property type="match status" value="1"/>
</dbReference>
<reference evidence="3 4" key="1">
    <citation type="submission" date="2020-08" db="EMBL/GenBank/DDBJ databases">
        <title>Genomic Encyclopedia of Type Strains, Phase IV (KMG-IV): sequencing the most valuable type-strain genomes for metagenomic binning, comparative biology and taxonomic classification.</title>
        <authorList>
            <person name="Goeker M."/>
        </authorList>
    </citation>
    <scope>NUCLEOTIDE SEQUENCE [LARGE SCALE GENOMIC DNA]</scope>
    <source>
        <strain evidence="3 4">DSM 22198</strain>
    </source>
</reference>
<feature type="signal peptide" evidence="2">
    <location>
        <begin position="1"/>
        <end position="22"/>
    </location>
</feature>
<proteinExistence type="predicted"/>